<dbReference type="OrthoDB" id="78890at2759"/>
<dbReference type="EMBL" id="KI913967">
    <property type="protein sequence ID" value="ETV99594.1"/>
    <property type="molecule type" value="Genomic_DNA"/>
</dbReference>
<dbReference type="VEuPathDB" id="FungiDB:H310_08248"/>
<dbReference type="AlphaFoldDB" id="A0A024U037"/>
<proteinExistence type="predicted"/>
<accession>A0A024U037</accession>
<name>A0A024U037_9STRA</name>
<evidence type="ECO:0000313" key="1">
    <source>
        <dbReference type="EMBL" id="ETV99594.1"/>
    </source>
</evidence>
<protein>
    <submittedName>
        <fullName evidence="1">Uncharacterized protein</fullName>
    </submittedName>
</protein>
<dbReference type="GeneID" id="20085298"/>
<organism evidence="1">
    <name type="scientific">Aphanomyces invadans</name>
    <dbReference type="NCBI Taxonomy" id="157072"/>
    <lineage>
        <taxon>Eukaryota</taxon>
        <taxon>Sar</taxon>
        <taxon>Stramenopiles</taxon>
        <taxon>Oomycota</taxon>
        <taxon>Saprolegniomycetes</taxon>
        <taxon>Saprolegniales</taxon>
        <taxon>Verrucalvaceae</taxon>
        <taxon>Aphanomyces</taxon>
    </lineage>
</organism>
<dbReference type="RefSeq" id="XP_008872150.1">
    <property type="nucleotide sequence ID" value="XM_008873928.1"/>
</dbReference>
<dbReference type="STRING" id="157072.A0A024U037"/>
<reference evidence="1" key="1">
    <citation type="submission" date="2013-12" db="EMBL/GenBank/DDBJ databases">
        <title>The Genome Sequence of Aphanomyces invadans NJM9701.</title>
        <authorList>
            <consortium name="The Broad Institute Genomics Platform"/>
            <person name="Russ C."/>
            <person name="Tyler B."/>
            <person name="van West P."/>
            <person name="Dieguez-Uribeondo J."/>
            <person name="Young S.K."/>
            <person name="Zeng Q."/>
            <person name="Gargeya S."/>
            <person name="Fitzgerald M."/>
            <person name="Abouelleil A."/>
            <person name="Alvarado L."/>
            <person name="Chapman S.B."/>
            <person name="Gainer-Dewar J."/>
            <person name="Goldberg J."/>
            <person name="Griggs A."/>
            <person name="Gujja S."/>
            <person name="Hansen M."/>
            <person name="Howarth C."/>
            <person name="Imamovic A."/>
            <person name="Ireland A."/>
            <person name="Larimer J."/>
            <person name="McCowan C."/>
            <person name="Murphy C."/>
            <person name="Pearson M."/>
            <person name="Poon T.W."/>
            <person name="Priest M."/>
            <person name="Roberts A."/>
            <person name="Saif S."/>
            <person name="Shea T."/>
            <person name="Sykes S."/>
            <person name="Wortman J."/>
            <person name="Nusbaum C."/>
            <person name="Birren B."/>
        </authorList>
    </citation>
    <scope>NUCLEOTIDE SEQUENCE [LARGE SCALE GENOMIC DNA]</scope>
    <source>
        <strain evidence="1">NJM9701</strain>
    </source>
</reference>
<sequence length="65" mass="7345">MAARTLFSANLQLLTIEQGYFDASVMENSLLPLWSLGVEEQVYIFWPLFVSVVSRLSFRSALGCQ</sequence>
<gene>
    <name evidence="1" type="ORF">H310_08248</name>
</gene>